<gene>
    <name evidence="1" type="ORF">BN4615_P6145</name>
</gene>
<organism evidence="1">
    <name type="scientific">Nonomuraea gerenzanensis</name>
    <dbReference type="NCBI Taxonomy" id="93944"/>
    <lineage>
        <taxon>Bacteria</taxon>
        <taxon>Bacillati</taxon>
        <taxon>Actinomycetota</taxon>
        <taxon>Actinomycetes</taxon>
        <taxon>Streptosporangiales</taxon>
        <taxon>Streptosporangiaceae</taxon>
        <taxon>Nonomuraea</taxon>
    </lineage>
</organism>
<accession>A0A1M4ECP4</accession>
<protein>
    <submittedName>
        <fullName evidence="1">Putative cytochrome P450 hydroxylase</fullName>
    </submittedName>
</protein>
<name>A0A1M4ECP4_9ACTN</name>
<proteinExistence type="predicted"/>
<evidence type="ECO:0000313" key="1">
    <source>
        <dbReference type="EMBL" id="SBO96629.1"/>
    </source>
</evidence>
<reference evidence="1" key="1">
    <citation type="submission" date="2016-04" db="EMBL/GenBank/DDBJ databases">
        <authorList>
            <person name="Evans L.H."/>
            <person name="Alamgir A."/>
            <person name="Owens N."/>
            <person name="Weber N.D."/>
            <person name="Virtaneva K."/>
            <person name="Barbian K."/>
            <person name="Babar A."/>
            <person name="Rosenke K."/>
        </authorList>
    </citation>
    <scope>NUCLEOTIDE SEQUENCE</scope>
    <source>
        <strain evidence="1">Nono1</strain>
    </source>
</reference>
<dbReference type="AlphaFoldDB" id="A0A1M4ECP4"/>
<dbReference type="EMBL" id="LT559118">
    <property type="protein sequence ID" value="SBO96629.1"/>
    <property type="molecule type" value="Genomic_DNA"/>
</dbReference>
<sequence length="38" mass="4347">MTTGAREPRLVADPPPYREHVNLRGVSELRVAHHGRDR</sequence>